<evidence type="ECO:0000256" key="1">
    <source>
        <dbReference type="ARBA" id="ARBA00009662"/>
    </source>
</evidence>
<evidence type="ECO:0000256" key="6">
    <source>
        <dbReference type="ARBA" id="ARBA00048073"/>
    </source>
</evidence>
<dbReference type="EC" id="4.3.2.7" evidence="2"/>
<evidence type="ECO:0000313" key="8">
    <source>
        <dbReference type="Proteomes" id="UP000827092"/>
    </source>
</evidence>
<comment type="function">
    <text evidence="5">Catalyzes the cleavage of glutathione into 5-oxo-L-proline and a Cys-Gly dipeptide. Acts specifically on glutathione, but not on other gamma-glutamyl peptides.</text>
</comment>
<keyword evidence="3" id="KW-0456">Lyase</keyword>
<comment type="similarity">
    <text evidence="1">Belongs to the gamma-glutamylcyclotransferase family. ChaC subfamily.</text>
</comment>
<accession>A0AAV6ULK0</accession>
<dbReference type="Gene3D" id="3.10.490.10">
    <property type="entry name" value="Gamma-glutamyl cyclotransferase-like"/>
    <property type="match status" value="1"/>
</dbReference>
<reference evidence="7 8" key="1">
    <citation type="journal article" date="2022" name="Nat. Ecol. Evol.">
        <title>A masculinizing supergene underlies an exaggerated male reproductive morph in a spider.</title>
        <authorList>
            <person name="Hendrickx F."/>
            <person name="De Corte Z."/>
            <person name="Sonet G."/>
            <person name="Van Belleghem S.M."/>
            <person name="Kostlbacher S."/>
            <person name="Vangestel C."/>
        </authorList>
    </citation>
    <scope>NUCLEOTIDE SEQUENCE [LARGE SCALE GENOMIC DNA]</scope>
    <source>
        <strain evidence="7">W744_W776</strain>
    </source>
</reference>
<evidence type="ECO:0000256" key="4">
    <source>
        <dbReference type="ARBA" id="ARBA00043195"/>
    </source>
</evidence>
<name>A0AAV6ULK0_9ARAC</name>
<organism evidence="7 8">
    <name type="scientific">Oedothorax gibbosus</name>
    <dbReference type="NCBI Taxonomy" id="931172"/>
    <lineage>
        <taxon>Eukaryota</taxon>
        <taxon>Metazoa</taxon>
        <taxon>Ecdysozoa</taxon>
        <taxon>Arthropoda</taxon>
        <taxon>Chelicerata</taxon>
        <taxon>Arachnida</taxon>
        <taxon>Araneae</taxon>
        <taxon>Araneomorphae</taxon>
        <taxon>Entelegynae</taxon>
        <taxon>Araneoidea</taxon>
        <taxon>Linyphiidae</taxon>
        <taxon>Erigoninae</taxon>
        <taxon>Oedothorax</taxon>
    </lineage>
</organism>
<dbReference type="PANTHER" id="PTHR12192">
    <property type="entry name" value="CATION TRANSPORT PROTEIN CHAC-RELATED"/>
    <property type="match status" value="1"/>
</dbReference>
<dbReference type="Proteomes" id="UP000827092">
    <property type="component" value="Unassembled WGS sequence"/>
</dbReference>
<protein>
    <recommendedName>
        <fullName evidence="2">glutathione-specific gamma-glutamylcyclotransferase</fullName>
        <ecNumber evidence="2">4.3.2.7</ecNumber>
    </recommendedName>
    <alternativeName>
        <fullName evidence="4">Cation transport regulator-like protein 2</fullName>
    </alternativeName>
</protein>
<dbReference type="InterPro" id="IPR013024">
    <property type="entry name" value="GGCT-like"/>
</dbReference>
<dbReference type="AlphaFoldDB" id="A0AAV6ULK0"/>
<evidence type="ECO:0000256" key="3">
    <source>
        <dbReference type="ARBA" id="ARBA00023239"/>
    </source>
</evidence>
<keyword evidence="8" id="KW-1185">Reference proteome</keyword>
<dbReference type="GO" id="GO:0005737">
    <property type="term" value="C:cytoplasm"/>
    <property type="evidence" value="ECO:0007669"/>
    <property type="project" value="TreeGrafter"/>
</dbReference>
<dbReference type="GO" id="GO:0061928">
    <property type="term" value="F:glutathione specific gamma-glutamylcyclotransferase activity"/>
    <property type="evidence" value="ECO:0007669"/>
    <property type="project" value="UniProtKB-EC"/>
</dbReference>
<comment type="caution">
    <text evidence="7">The sequence shown here is derived from an EMBL/GenBank/DDBJ whole genome shotgun (WGS) entry which is preliminary data.</text>
</comment>
<sequence length="177" mass="20318">MWKTDFPYERKVVGYIKGYMRRFWQASEDHRGIPGVPGRVVTIVPSSNLEDQVYGVAYKIAENDIPNVVEYLDHREKQGYQQNTVTFHPTSDDLKPFQLVIYIAETENSYYLGPAPLETIARQISKAIGPSGRNDDYLFQLANAMRKLAPQVNDCHLYELEELVKEMQGSRNEESGL</sequence>
<proteinExistence type="inferred from homology"/>
<dbReference type="GO" id="GO:0006751">
    <property type="term" value="P:glutathione catabolic process"/>
    <property type="evidence" value="ECO:0007669"/>
    <property type="project" value="InterPro"/>
</dbReference>
<comment type="catalytic activity">
    <reaction evidence="6">
        <text>glutathione = L-cysteinylglycine + 5-oxo-L-proline</text>
        <dbReference type="Rhea" id="RHEA:47724"/>
        <dbReference type="ChEBI" id="CHEBI:57925"/>
        <dbReference type="ChEBI" id="CHEBI:58402"/>
        <dbReference type="ChEBI" id="CHEBI:61694"/>
        <dbReference type="EC" id="4.3.2.7"/>
    </reaction>
</comment>
<dbReference type="EMBL" id="JAFNEN010000349">
    <property type="protein sequence ID" value="KAG8185012.1"/>
    <property type="molecule type" value="Genomic_DNA"/>
</dbReference>
<gene>
    <name evidence="7" type="ORF">JTE90_017036</name>
</gene>
<evidence type="ECO:0000313" key="7">
    <source>
        <dbReference type="EMBL" id="KAG8185012.1"/>
    </source>
</evidence>
<evidence type="ECO:0000256" key="2">
    <source>
        <dbReference type="ARBA" id="ARBA00012344"/>
    </source>
</evidence>
<evidence type="ECO:0000256" key="5">
    <source>
        <dbReference type="ARBA" id="ARBA00045227"/>
    </source>
</evidence>
<dbReference type="PANTHER" id="PTHR12192:SF2">
    <property type="entry name" value="GLUTATHIONE-SPECIFIC GAMMA-GLUTAMYLCYCLOTRANSFERASE 2"/>
    <property type="match status" value="1"/>
</dbReference>
<dbReference type="Pfam" id="PF04752">
    <property type="entry name" value="ChaC"/>
    <property type="match status" value="1"/>
</dbReference>
<dbReference type="InterPro" id="IPR006840">
    <property type="entry name" value="ChaC"/>
</dbReference>
<dbReference type="CDD" id="cd06661">
    <property type="entry name" value="GGCT_like"/>
    <property type="match status" value="1"/>
</dbReference>